<organism evidence="12 13">
    <name type="scientific">Candidatus Faecousia excrementigallinarum</name>
    <dbReference type="NCBI Taxonomy" id="2840806"/>
    <lineage>
        <taxon>Bacteria</taxon>
        <taxon>Bacillati</taxon>
        <taxon>Bacillota</taxon>
        <taxon>Clostridia</taxon>
        <taxon>Eubacteriales</taxon>
        <taxon>Oscillospiraceae</taxon>
        <taxon>Faecousia</taxon>
    </lineage>
</organism>
<keyword evidence="6" id="KW-0143">Chaperone</keyword>
<name>A0A9D0Z0X0_9FIRM</name>
<evidence type="ECO:0000256" key="10">
    <source>
        <dbReference type="PROSITE-ProRule" id="PRU00277"/>
    </source>
</evidence>
<comment type="similarity">
    <text evidence="3">Belongs to the FKBP-type PPIase family. Tig subfamily.</text>
</comment>
<evidence type="ECO:0000256" key="3">
    <source>
        <dbReference type="ARBA" id="ARBA00005464"/>
    </source>
</evidence>
<evidence type="ECO:0000256" key="2">
    <source>
        <dbReference type="ARBA" id="ARBA00004496"/>
    </source>
</evidence>
<dbReference type="Gene3D" id="1.10.3120.10">
    <property type="entry name" value="Trigger factor, C-terminal domain"/>
    <property type="match status" value="1"/>
</dbReference>
<reference evidence="12" key="1">
    <citation type="submission" date="2020-10" db="EMBL/GenBank/DDBJ databases">
        <authorList>
            <person name="Gilroy R."/>
        </authorList>
    </citation>
    <scope>NUCLEOTIDE SEQUENCE</scope>
    <source>
        <strain evidence="12">13361</strain>
    </source>
</reference>
<dbReference type="InterPro" id="IPR001179">
    <property type="entry name" value="PPIase_FKBP_dom"/>
</dbReference>
<protein>
    <recommendedName>
        <fullName evidence="10">peptidylprolyl isomerase</fullName>
        <ecNumber evidence="10">5.2.1.8</ecNumber>
    </recommendedName>
</protein>
<comment type="function">
    <text evidence="9">Involved in protein export. Acts as a chaperone by maintaining the newly synthesized protein in an open conformation. Functions as a peptidyl-prolyl cis-trans isomerase.</text>
</comment>
<comment type="subcellular location">
    <subcellularLocation>
        <location evidence="2">Cytoplasm</location>
    </subcellularLocation>
</comment>
<evidence type="ECO:0000313" key="12">
    <source>
        <dbReference type="EMBL" id="HIQ67187.1"/>
    </source>
</evidence>
<dbReference type="SUPFAM" id="SSF109998">
    <property type="entry name" value="Triger factor/SurA peptide-binding domain-like"/>
    <property type="match status" value="1"/>
</dbReference>
<dbReference type="NCBIfam" id="TIGR00115">
    <property type="entry name" value="tig"/>
    <property type="match status" value="1"/>
</dbReference>
<comment type="catalytic activity">
    <reaction evidence="1 10">
        <text>[protein]-peptidylproline (omega=180) = [protein]-peptidylproline (omega=0)</text>
        <dbReference type="Rhea" id="RHEA:16237"/>
        <dbReference type="Rhea" id="RHEA-COMP:10747"/>
        <dbReference type="Rhea" id="RHEA-COMP:10748"/>
        <dbReference type="ChEBI" id="CHEBI:83833"/>
        <dbReference type="ChEBI" id="CHEBI:83834"/>
        <dbReference type="EC" id="5.2.1.8"/>
    </reaction>
</comment>
<dbReference type="EC" id="5.2.1.8" evidence="10"/>
<dbReference type="Gene3D" id="3.10.50.40">
    <property type="match status" value="1"/>
</dbReference>
<dbReference type="GO" id="GO:0051301">
    <property type="term" value="P:cell division"/>
    <property type="evidence" value="ECO:0007669"/>
    <property type="project" value="UniProtKB-KW"/>
</dbReference>
<dbReference type="InterPro" id="IPR005215">
    <property type="entry name" value="Trig_fac"/>
</dbReference>
<dbReference type="GO" id="GO:0006457">
    <property type="term" value="P:protein folding"/>
    <property type="evidence" value="ECO:0007669"/>
    <property type="project" value="InterPro"/>
</dbReference>
<evidence type="ECO:0000256" key="1">
    <source>
        <dbReference type="ARBA" id="ARBA00000971"/>
    </source>
</evidence>
<keyword evidence="5 10" id="KW-0697">Rotamase</keyword>
<reference evidence="12" key="2">
    <citation type="journal article" date="2021" name="PeerJ">
        <title>Extensive microbial diversity within the chicken gut microbiome revealed by metagenomics and culture.</title>
        <authorList>
            <person name="Gilroy R."/>
            <person name="Ravi A."/>
            <person name="Getino M."/>
            <person name="Pursley I."/>
            <person name="Horton D.L."/>
            <person name="Alikhan N.F."/>
            <person name="Baker D."/>
            <person name="Gharbi K."/>
            <person name="Hall N."/>
            <person name="Watson M."/>
            <person name="Adriaenssens E.M."/>
            <person name="Foster-Nyarko E."/>
            <person name="Jarju S."/>
            <person name="Secka A."/>
            <person name="Antonio M."/>
            <person name="Oren A."/>
            <person name="Chaudhuri R.R."/>
            <person name="La Ragione R."/>
            <person name="Hildebrand F."/>
            <person name="Pallen M.J."/>
        </authorList>
    </citation>
    <scope>NUCLEOTIDE SEQUENCE</scope>
    <source>
        <strain evidence="12">13361</strain>
    </source>
</reference>
<gene>
    <name evidence="12" type="primary">tig</name>
    <name evidence="12" type="ORF">IAB74_01585</name>
</gene>
<evidence type="ECO:0000313" key="13">
    <source>
        <dbReference type="Proteomes" id="UP000886796"/>
    </source>
</evidence>
<dbReference type="GO" id="GO:0005737">
    <property type="term" value="C:cytoplasm"/>
    <property type="evidence" value="ECO:0007669"/>
    <property type="project" value="UniProtKB-SubCell"/>
</dbReference>
<keyword evidence="7 10" id="KW-0413">Isomerase</keyword>
<accession>A0A9D0Z0X0</accession>
<sequence>MSFQYRGLSAQLTRHIVTPEEVQQQLERLRQQNPRIASITNRPSRLGDELVLDYAGYCDGKQFEGGTAQKQTLVLGSGAFIPGFEEQLVDKVPGEEVAVKVTFPTEYHAKELAGKAAEFHCAIREIREKTPYQMDDVFAKEVGRCETMEEMRKKLTESLQAYTDERGEMDLQDRLLRQAADTLDMEITQEQIKEAVEAQMQTLEAQLSQQGLTLEMYCQFLSTTPEKLREEAEPGAIQSIRREEAIRRIVEAENIQAEQEEIARACALICQQNHITMEQLKEVYDAQLEAAVIRSVLTGKAMELVRKAAQVTEVTE</sequence>
<comment type="caution">
    <text evidence="12">The sequence shown here is derived from an EMBL/GenBank/DDBJ whole genome shotgun (WGS) entry which is preliminary data.</text>
</comment>
<dbReference type="FunFam" id="3.10.50.40:FF:000001">
    <property type="entry name" value="Trigger factor"/>
    <property type="match status" value="1"/>
</dbReference>
<dbReference type="InterPro" id="IPR037041">
    <property type="entry name" value="Trigger_fac_C_sf"/>
</dbReference>
<dbReference type="Proteomes" id="UP000886796">
    <property type="component" value="Unassembled WGS sequence"/>
</dbReference>
<dbReference type="PROSITE" id="PS50059">
    <property type="entry name" value="FKBP_PPIASE"/>
    <property type="match status" value="1"/>
</dbReference>
<evidence type="ECO:0000256" key="8">
    <source>
        <dbReference type="ARBA" id="ARBA00023306"/>
    </source>
</evidence>
<dbReference type="SUPFAM" id="SSF54534">
    <property type="entry name" value="FKBP-like"/>
    <property type="match status" value="1"/>
</dbReference>
<dbReference type="InterPro" id="IPR046357">
    <property type="entry name" value="PPIase_dom_sf"/>
</dbReference>
<evidence type="ECO:0000259" key="11">
    <source>
        <dbReference type="PROSITE" id="PS50059"/>
    </source>
</evidence>
<dbReference type="GO" id="GO:0003755">
    <property type="term" value="F:peptidyl-prolyl cis-trans isomerase activity"/>
    <property type="evidence" value="ECO:0007669"/>
    <property type="project" value="UniProtKB-KW"/>
</dbReference>
<evidence type="ECO:0000256" key="5">
    <source>
        <dbReference type="ARBA" id="ARBA00023110"/>
    </source>
</evidence>
<dbReference type="InterPro" id="IPR027304">
    <property type="entry name" value="Trigger_fact/SurA_dom_sf"/>
</dbReference>
<dbReference type="Pfam" id="PF00254">
    <property type="entry name" value="FKBP_C"/>
    <property type="match status" value="1"/>
</dbReference>
<evidence type="ECO:0000256" key="7">
    <source>
        <dbReference type="ARBA" id="ARBA00023235"/>
    </source>
</evidence>
<proteinExistence type="inferred from homology"/>
<dbReference type="InterPro" id="IPR008880">
    <property type="entry name" value="Trigger_fac_C"/>
</dbReference>
<evidence type="ECO:0000256" key="6">
    <source>
        <dbReference type="ARBA" id="ARBA00023186"/>
    </source>
</evidence>
<keyword evidence="4" id="KW-0132">Cell division</keyword>
<evidence type="ECO:0000256" key="4">
    <source>
        <dbReference type="ARBA" id="ARBA00022618"/>
    </source>
</evidence>
<dbReference type="EMBL" id="DVFK01000021">
    <property type="protein sequence ID" value="HIQ67187.1"/>
    <property type="molecule type" value="Genomic_DNA"/>
</dbReference>
<keyword evidence="8" id="KW-0131">Cell cycle</keyword>
<dbReference type="Pfam" id="PF05698">
    <property type="entry name" value="Trigger_C"/>
    <property type="match status" value="1"/>
</dbReference>
<dbReference type="AlphaFoldDB" id="A0A9D0Z0X0"/>
<dbReference type="GO" id="GO:0015031">
    <property type="term" value="P:protein transport"/>
    <property type="evidence" value="ECO:0007669"/>
    <property type="project" value="InterPro"/>
</dbReference>
<feature type="domain" description="PPIase FKBP-type" evidence="11">
    <location>
        <begin position="47"/>
        <end position="107"/>
    </location>
</feature>
<evidence type="ECO:0000256" key="9">
    <source>
        <dbReference type="ARBA" id="ARBA00024849"/>
    </source>
</evidence>